<reference evidence="1 2" key="1">
    <citation type="submission" date="2017-09" db="EMBL/GenBank/DDBJ databases">
        <authorList>
            <person name="Lee N."/>
            <person name="Cho B.-K."/>
        </authorList>
    </citation>
    <scope>NUCLEOTIDE SEQUENCE [LARGE SCALE GENOMIC DNA]</scope>
    <source>
        <strain evidence="1 2">ATCC 13879</strain>
    </source>
</reference>
<dbReference type="EMBL" id="CP023697">
    <property type="protein sequence ID" value="QEV09043.1"/>
    <property type="molecule type" value="Genomic_DNA"/>
</dbReference>
<accession>A0ABX6B403</accession>
<evidence type="ECO:0000313" key="1">
    <source>
        <dbReference type="EMBL" id="QEV09043.1"/>
    </source>
</evidence>
<proteinExistence type="predicted"/>
<dbReference type="GeneID" id="95538433"/>
<gene>
    <name evidence="1" type="ORF">CP972_28550</name>
</gene>
<dbReference type="Proteomes" id="UP000326041">
    <property type="component" value="Chromosome"/>
</dbReference>
<dbReference type="RefSeq" id="WP_055608867.1">
    <property type="nucleotide sequence ID" value="NZ_CP023697.1"/>
</dbReference>
<protein>
    <submittedName>
        <fullName evidence="1">Uncharacterized protein</fullName>
    </submittedName>
</protein>
<sequence length="179" mass="18754">MTPHARTPSPAHALTVDPGIRDLRGADRLLRRLAVELELPEGTFGCTHLVRGDRPRVAVSLSLPSEPYLRTTWARLAADGHGEPAAGLPDASGRAVLYPGARALTGTMTVAELIAGSAISGVTVLGAPGTPDPGTRMVTRDHVRPQWQQGELLLTATPARGGVLVPFESPVPTPCCADH</sequence>
<organism evidence="1 2">
    <name type="scientific">Streptomyces prasinus</name>
    <dbReference type="NCBI Taxonomy" id="67345"/>
    <lineage>
        <taxon>Bacteria</taxon>
        <taxon>Bacillati</taxon>
        <taxon>Actinomycetota</taxon>
        <taxon>Actinomycetes</taxon>
        <taxon>Kitasatosporales</taxon>
        <taxon>Streptomycetaceae</taxon>
        <taxon>Streptomyces</taxon>
    </lineage>
</organism>
<keyword evidence="2" id="KW-1185">Reference proteome</keyword>
<evidence type="ECO:0000313" key="2">
    <source>
        <dbReference type="Proteomes" id="UP000326041"/>
    </source>
</evidence>
<name>A0ABX6B403_9ACTN</name>